<comment type="caution">
    <text evidence="3">The sequence shown here is derived from an EMBL/GenBank/DDBJ whole genome shotgun (WGS) entry which is preliminary data.</text>
</comment>
<keyword evidence="4" id="KW-1185">Reference proteome</keyword>
<sequence>MTAADGVLATHPIISAVPFFVPTFVVVAVIAVVIWRDRHRDDDPSENGPSENGPAGGDQASGEGEDGAEGAQARRSGRT</sequence>
<evidence type="ECO:0000256" key="2">
    <source>
        <dbReference type="SAM" id="Phobius"/>
    </source>
</evidence>
<keyword evidence="2" id="KW-1133">Transmembrane helix</keyword>
<dbReference type="Proteomes" id="UP001596380">
    <property type="component" value="Unassembled WGS sequence"/>
</dbReference>
<name>A0ABW2CK30_9ACTN</name>
<feature type="region of interest" description="Disordered" evidence="1">
    <location>
        <begin position="39"/>
        <end position="79"/>
    </location>
</feature>
<evidence type="ECO:0000313" key="3">
    <source>
        <dbReference type="EMBL" id="MFC6880971.1"/>
    </source>
</evidence>
<feature type="transmembrane region" description="Helical" evidence="2">
    <location>
        <begin position="12"/>
        <end position="35"/>
    </location>
</feature>
<keyword evidence="2" id="KW-0472">Membrane</keyword>
<dbReference type="EMBL" id="JBHSXS010000006">
    <property type="protein sequence ID" value="MFC6880971.1"/>
    <property type="molecule type" value="Genomic_DNA"/>
</dbReference>
<evidence type="ECO:0000256" key="1">
    <source>
        <dbReference type="SAM" id="MobiDB-lite"/>
    </source>
</evidence>
<reference evidence="4" key="1">
    <citation type="journal article" date="2019" name="Int. J. Syst. Evol. Microbiol.">
        <title>The Global Catalogue of Microorganisms (GCM) 10K type strain sequencing project: providing services to taxonomists for standard genome sequencing and annotation.</title>
        <authorList>
            <consortium name="The Broad Institute Genomics Platform"/>
            <consortium name="The Broad Institute Genome Sequencing Center for Infectious Disease"/>
            <person name="Wu L."/>
            <person name="Ma J."/>
        </authorList>
    </citation>
    <scope>NUCLEOTIDE SEQUENCE [LARGE SCALE GENOMIC DNA]</scope>
    <source>
        <strain evidence="4">JCM 3369</strain>
    </source>
</reference>
<dbReference type="RefSeq" id="WP_160826424.1">
    <property type="nucleotide sequence ID" value="NZ_JBHSXE010000001.1"/>
</dbReference>
<evidence type="ECO:0000313" key="4">
    <source>
        <dbReference type="Proteomes" id="UP001596380"/>
    </source>
</evidence>
<accession>A0ABW2CK30</accession>
<gene>
    <name evidence="3" type="ORF">ACFQKB_14475</name>
</gene>
<keyword evidence="2" id="KW-0812">Transmembrane</keyword>
<organism evidence="3 4">
    <name type="scientific">Actinomadura yumaensis</name>
    <dbReference type="NCBI Taxonomy" id="111807"/>
    <lineage>
        <taxon>Bacteria</taxon>
        <taxon>Bacillati</taxon>
        <taxon>Actinomycetota</taxon>
        <taxon>Actinomycetes</taxon>
        <taxon>Streptosporangiales</taxon>
        <taxon>Thermomonosporaceae</taxon>
        <taxon>Actinomadura</taxon>
    </lineage>
</organism>
<proteinExistence type="predicted"/>
<protein>
    <submittedName>
        <fullName evidence="3">Uncharacterized protein</fullName>
    </submittedName>
</protein>